<dbReference type="Proteomes" id="UP001321582">
    <property type="component" value="Chromosome"/>
</dbReference>
<evidence type="ECO:0000313" key="1">
    <source>
        <dbReference type="EMBL" id="BDU51310.1"/>
    </source>
</evidence>
<reference evidence="1 2" key="1">
    <citation type="submission" date="2022-11" db="EMBL/GenBank/DDBJ databases">
        <title>Haliovirga abyssi gen. nov., sp. nov., a mesophilic fermentative bacterium isolated from the Iheya North hydrothermal field and the proposal of Haliovirgaceae fam. nov.</title>
        <authorList>
            <person name="Miyazaki U."/>
            <person name="Tame A."/>
            <person name="Miyazaki J."/>
            <person name="Takai K."/>
            <person name="Sawayama S."/>
            <person name="Kitajima M."/>
            <person name="Okamoto A."/>
            <person name="Nakagawa S."/>
        </authorList>
    </citation>
    <scope>NUCLEOTIDE SEQUENCE [LARGE SCALE GENOMIC DNA]</scope>
    <source>
        <strain evidence="1 2">IC12</strain>
    </source>
</reference>
<protein>
    <recommendedName>
        <fullName evidence="3">DUF481 domain-containing protein</fullName>
    </recommendedName>
</protein>
<organism evidence="1 2">
    <name type="scientific">Haliovirga abyssi</name>
    <dbReference type="NCBI Taxonomy" id="2996794"/>
    <lineage>
        <taxon>Bacteria</taxon>
        <taxon>Fusobacteriati</taxon>
        <taxon>Fusobacteriota</taxon>
        <taxon>Fusobacteriia</taxon>
        <taxon>Fusobacteriales</taxon>
        <taxon>Haliovirgaceae</taxon>
        <taxon>Haliovirga</taxon>
    </lineage>
</organism>
<proteinExistence type="predicted"/>
<dbReference type="RefSeq" id="WP_307904182.1">
    <property type="nucleotide sequence ID" value="NZ_AP027059.1"/>
</dbReference>
<gene>
    <name evidence="1" type="ORF">HLVA_18790</name>
</gene>
<dbReference type="KEGG" id="haby:HLVA_18790"/>
<evidence type="ECO:0000313" key="2">
    <source>
        <dbReference type="Proteomes" id="UP001321582"/>
    </source>
</evidence>
<sequence>MKKVLIVLLATIMFSTVAFGNGKRLKEKRINNKEMMNFELNDEQGMVGNGGPLLSVLFLDLSELNVKLKSAGFKELEGQKYGNYNVMYAFGGGGIGGTFKNRFGGYGATGRIMSIIGDKKVKLEIGYGGFVYEKGLFLIKSTGTNVSAGFLFGGGNATLTLIYDDIKNEFGEVIAAPHSNILTKEYLMFAPRLNIHQRIGSFISLDLSAEYMMNLDLQGKWQLDDEEIDGPLSNSQSPVFGARLSFGI</sequence>
<evidence type="ECO:0008006" key="3">
    <source>
        <dbReference type="Google" id="ProtNLM"/>
    </source>
</evidence>
<keyword evidence="2" id="KW-1185">Reference proteome</keyword>
<dbReference type="EMBL" id="AP027059">
    <property type="protein sequence ID" value="BDU51310.1"/>
    <property type="molecule type" value="Genomic_DNA"/>
</dbReference>
<accession>A0AAU9DD88</accession>
<name>A0AAU9DD88_9FUSO</name>
<dbReference type="AlphaFoldDB" id="A0AAU9DD88"/>